<dbReference type="PRINTS" id="PR00411">
    <property type="entry name" value="PNDRDTASEI"/>
</dbReference>
<dbReference type="PANTHER" id="PTHR38663:SF1">
    <property type="entry name" value="L-ORNITHINE N(5)-MONOOXYGENASE"/>
    <property type="match status" value="1"/>
</dbReference>
<dbReference type="EMBL" id="JAAHFQ010000026">
    <property type="protein sequence ID" value="NER26391.1"/>
    <property type="molecule type" value="Genomic_DNA"/>
</dbReference>
<sequence>MKLPNYIDLAIVGAGVQALTLTTHLLQKSAKHYHKFLVFDPSRTWLSQWQQQFAAQQIPYLRSPAVHHPDPNPHQLRTFAEHRYNELFPPYDRPGTKLFNDFCDQVIHRWKLTDKVYPAKVIQILPIEHVSRSRFQLVLNTEETIIARRVVLATGSGKVQLPNWVEKITSNYPSDRLCHSQQVNLNQLKLTGEKILIVGGGLTSAHLAKGAINLGATVTLMTRKQLQSKIFDADPGWLGPKYLKDFHAETDWSARYQQIQQARNGGSITPEMMLQLRKASHQGKVRIDECCQVSDAQWQENLWQVHCHDGSKHQFNRIWLATGTRFNAKEHPLLQDVLEAYPTEIVNGLPILDKHLRLSKSNLFIMGGLGALQIGPVARNIGGGKMACQCIVPAIVKPSLAIG</sequence>
<dbReference type="PANTHER" id="PTHR38663">
    <property type="match status" value="1"/>
</dbReference>
<dbReference type="SUPFAM" id="SSF51905">
    <property type="entry name" value="FAD/NAD(P)-binding domain"/>
    <property type="match status" value="1"/>
</dbReference>
<dbReference type="AlphaFoldDB" id="A0A6B3N9V4"/>
<dbReference type="Pfam" id="PF07992">
    <property type="entry name" value="Pyr_redox_2"/>
    <property type="match status" value="1"/>
</dbReference>
<dbReference type="Gene3D" id="3.50.50.60">
    <property type="entry name" value="FAD/NAD(P)-binding domain"/>
    <property type="match status" value="1"/>
</dbReference>
<accession>A0A6B3N9V4</accession>
<organism evidence="2">
    <name type="scientific">Symploca sp. SIO1C4</name>
    <dbReference type="NCBI Taxonomy" id="2607765"/>
    <lineage>
        <taxon>Bacteria</taxon>
        <taxon>Bacillati</taxon>
        <taxon>Cyanobacteriota</taxon>
        <taxon>Cyanophyceae</taxon>
        <taxon>Coleofasciculales</taxon>
        <taxon>Coleofasciculaceae</taxon>
        <taxon>Symploca</taxon>
    </lineage>
</organism>
<comment type="caution">
    <text evidence="2">The sequence shown here is derived from an EMBL/GenBank/DDBJ whole genome shotgun (WGS) entry which is preliminary data.</text>
</comment>
<dbReference type="PRINTS" id="PR00368">
    <property type="entry name" value="FADPNR"/>
</dbReference>
<dbReference type="InterPro" id="IPR036188">
    <property type="entry name" value="FAD/NAD-bd_sf"/>
</dbReference>
<proteinExistence type="predicted"/>
<feature type="domain" description="FAD/NAD(P)-binding" evidence="1">
    <location>
        <begin position="8"/>
        <end position="232"/>
    </location>
</feature>
<name>A0A6B3N9V4_9CYAN</name>
<reference evidence="2" key="1">
    <citation type="submission" date="2019-11" db="EMBL/GenBank/DDBJ databases">
        <title>Genomic insights into an expanded diversity of filamentous marine cyanobacteria reveals the extraordinary biosynthetic potential of Moorea and Okeania.</title>
        <authorList>
            <person name="Ferreira Leao T."/>
            <person name="Wang M."/>
            <person name="Moss N."/>
            <person name="Da Silva R."/>
            <person name="Sanders J."/>
            <person name="Nurk S."/>
            <person name="Gurevich A."/>
            <person name="Humphrey G."/>
            <person name="Reher R."/>
            <person name="Zhu Q."/>
            <person name="Belda-Ferre P."/>
            <person name="Glukhov E."/>
            <person name="Rex R."/>
            <person name="Dorrestein P.C."/>
            <person name="Knight R."/>
            <person name="Pevzner P."/>
            <person name="Gerwick W.H."/>
            <person name="Gerwick L."/>
        </authorList>
    </citation>
    <scope>NUCLEOTIDE SEQUENCE</scope>
    <source>
        <strain evidence="2">SIO1C4</strain>
    </source>
</reference>
<dbReference type="InterPro" id="IPR023753">
    <property type="entry name" value="FAD/NAD-binding_dom"/>
</dbReference>
<evidence type="ECO:0000313" key="2">
    <source>
        <dbReference type="EMBL" id="NER26391.1"/>
    </source>
</evidence>
<gene>
    <name evidence="2" type="ORF">F6J89_01840</name>
</gene>
<dbReference type="GO" id="GO:0016491">
    <property type="term" value="F:oxidoreductase activity"/>
    <property type="evidence" value="ECO:0007669"/>
    <property type="project" value="InterPro"/>
</dbReference>
<protein>
    <submittedName>
        <fullName evidence="2">Lysine N(6)-hydroxylase/L-ornithine N(5)-oxygenase family protein</fullName>
    </submittedName>
</protein>
<evidence type="ECO:0000259" key="1">
    <source>
        <dbReference type="Pfam" id="PF07992"/>
    </source>
</evidence>